<dbReference type="Proteomes" id="UP001154282">
    <property type="component" value="Unassembled WGS sequence"/>
</dbReference>
<dbReference type="PANTHER" id="PTHR23272:SF161">
    <property type="entry name" value="ZINC FINGER BED DOMAIN-CONTAINING PROTEIN RICESLEEPER 1-LIKE"/>
    <property type="match status" value="1"/>
</dbReference>
<dbReference type="SUPFAM" id="SSF53098">
    <property type="entry name" value="Ribonuclease H-like"/>
    <property type="match status" value="1"/>
</dbReference>
<keyword evidence="4" id="KW-1185">Reference proteome</keyword>
<comment type="caution">
    <text evidence="3">The sequence shown here is derived from an EMBL/GenBank/DDBJ whole genome shotgun (WGS) entry which is preliminary data.</text>
</comment>
<evidence type="ECO:0000259" key="2">
    <source>
        <dbReference type="Pfam" id="PF05699"/>
    </source>
</evidence>
<reference evidence="3" key="1">
    <citation type="submission" date="2022-08" db="EMBL/GenBank/DDBJ databases">
        <authorList>
            <person name="Gutierrez-Valencia J."/>
        </authorList>
    </citation>
    <scope>NUCLEOTIDE SEQUENCE</scope>
</reference>
<name>A0AAV0S164_9ROSI</name>
<accession>A0AAV0S164</accession>
<feature type="domain" description="HAT C-terminal dimerisation" evidence="2">
    <location>
        <begin position="2"/>
        <end position="85"/>
    </location>
</feature>
<feature type="region of interest" description="Disordered" evidence="1">
    <location>
        <begin position="122"/>
        <end position="159"/>
    </location>
</feature>
<dbReference type="AlphaFoldDB" id="A0AAV0S164"/>
<dbReference type="EMBL" id="CAMGYJ010000011">
    <property type="protein sequence ID" value="CAI0625826.1"/>
    <property type="molecule type" value="Genomic_DNA"/>
</dbReference>
<proteinExistence type="predicted"/>
<dbReference type="PANTHER" id="PTHR23272">
    <property type="entry name" value="BED FINGER-RELATED"/>
    <property type="match status" value="1"/>
</dbReference>
<gene>
    <name evidence="3" type="ORF">LITE_LOCUS50591</name>
</gene>
<sequence length="159" mass="17491">MYLGHPCEGSGSGGTQSEFDVLKWWMANHSRYPILSEMAKDIFAIPMSTVPSESAFSTGGRILDDFRSSLHPKIVEALICSEDWLRSSSLLPLDDDNDGDYEDEEAFVNVYNVVMEEQVGERGRVQDSTVNKDIRGSDDISSTLKGGTRTYEGQGDGGI</sequence>
<organism evidence="3 4">
    <name type="scientific">Linum tenue</name>
    <dbReference type="NCBI Taxonomy" id="586396"/>
    <lineage>
        <taxon>Eukaryota</taxon>
        <taxon>Viridiplantae</taxon>
        <taxon>Streptophyta</taxon>
        <taxon>Embryophyta</taxon>
        <taxon>Tracheophyta</taxon>
        <taxon>Spermatophyta</taxon>
        <taxon>Magnoliopsida</taxon>
        <taxon>eudicotyledons</taxon>
        <taxon>Gunneridae</taxon>
        <taxon>Pentapetalae</taxon>
        <taxon>rosids</taxon>
        <taxon>fabids</taxon>
        <taxon>Malpighiales</taxon>
        <taxon>Linaceae</taxon>
        <taxon>Linum</taxon>
    </lineage>
</organism>
<dbReference type="InterPro" id="IPR008906">
    <property type="entry name" value="HATC_C_dom"/>
</dbReference>
<evidence type="ECO:0000256" key="1">
    <source>
        <dbReference type="SAM" id="MobiDB-lite"/>
    </source>
</evidence>
<feature type="compositionally biased region" description="Basic and acidic residues" evidence="1">
    <location>
        <begin position="122"/>
        <end position="138"/>
    </location>
</feature>
<evidence type="ECO:0000313" key="3">
    <source>
        <dbReference type="EMBL" id="CAI0625826.1"/>
    </source>
</evidence>
<dbReference type="Pfam" id="PF05699">
    <property type="entry name" value="Dimer_Tnp_hAT"/>
    <property type="match status" value="1"/>
</dbReference>
<protein>
    <recommendedName>
        <fullName evidence="2">HAT C-terminal dimerisation domain-containing protein</fullName>
    </recommendedName>
</protein>
<dbReference type="InterPro" id="IPR012337">
    <property type="entry name" value="RNaseH-like_sf"/>
</dbReference>
<dbReference type="GO" id="GO:0046983">
    <property type="term" value="F:protein dimerization activity"/>
    <property type="evidence" value="ECO:0007669"/>
    <property type="project" value="InterPro"/>
</dbReference>
<evidence type="ECO:0000313" key="4">
    <source>
        <dbReference type="Proteomes" id="UP001154282"/>
    </source>
</evidence>